<name>A0A7U4LFK5_9SPHN</name>
<dbReference type="AlphaFoldDB" id="A0A7U4LFK5"/>
<reference evidence="2 3" key="1">
    <citation type="journal article" date="2015" name="Int. J. Syst. Evol. Microbiol.">
        <title>Sphingomonas hengshuiensis sp. nov., isolated from lake wetland.</title>
        <authorList>
            <person name="Wei S."/>
            <person name="Wang T."/>
            <person name="Liu H."/>
            <person name="Zhang C."/>
            <person name="Guo J."/>
            <person name="Wang Q."/>
            <person name="Liang K."/>
            <person name="Zhang Z."/>
        </authorList>
    </citation>
    <scope>NUCLEOTIDE SEQUENCE [LARGE SCALE GENOMIC DNA]</scope>
    <source>
        <strain evidence="2 3">WHSC-8</strain>
    </source>
</reference>
<dbReference type="KEGG" id="sphi:TS85_13845"/>
<proteinExistence type="predicted"/>
<evidence type="ECO:0000313" key="3">
    <source>
        <dbReference type="Proteomes" id="UP000032300"/>
    </source>
</evidence>
<feature type="domain" description="Phage tail collar" evidence="1">
    <location>
        <begin position="6"/>
        <end position="63"/>
    </location>
</feature>
<keyword evidence="3" id="KW-1185">Reference proteome</keyword>
<dbReference type="EMBL" id="CP010836">
    <property type="protein sequence ID" value="AJP72624.1"/>
    <property type="molecule type" value="Genomic_DNA"/>
</dbReference>
<evidence type="ECO:0000259" key="1">
    <source>
        <dbReference type="Pfam" id="PF07484"/>
    </source>
</evidence>
<dbReference type="RefSeq" id="WP_044332910.1">
    <property type="nucleotide sequence ID" value="NZ_CP010836.1"/>
</dbReference>
<evidence type="ECO:0000313" key="2">
    <source>
        <dbReference type="EMBL" id="AJP72624.1"/>
    </source>
</evidence>
<accession>A0A7U4LFK5</accession>
<dbReference type="InterPro" id="IPR037053">
    <property type="entry name" value="Phage_tail_collar_dom_sf"/>
</dbReference>
<organism evidence="2 3">
    <name type="scientific">Sphingomonas hengshuiensis</name>
    <dbReference type="NCBI Taxonomy" id="1609977"/>
    <lineage>
        <taxon>Bacteria</taxon>
        <taxon>Pseudomonadati</taxon>
        <taxon>Pseudomonadota</taxon>
        <taxon>Alphaproteobacteria</taxon>
        <taxon>Sphingomonadales</taxon>
        <taxon>Sphingomonadaceae</taxon>
        <taxon>Sphingomonas</taxon>
    </lineage>
</organism>
<dbReference type="Proteomes" id="UP000032300">
    <property type="component" value="Chromosome"/>
</dbReference>
<dbReference type="Pfam" id="PF07484">
    <property type="entry name" value="Collar"/>
    <property type="match status" value="1"/>
</dbReference>
<dbReference type="SUPFAM" id="SSF88874">
    <property type="entry name" value="Receptor-binding domain of short tail fibre protein gp12"/>
    <property type="match status" value="1"/>
</dbReference>
<protein>
    <submittedName>
        <fullName evidence="2">Tail collar protein</fullName>
    </submittedName>
</protein>
<dbReference type="InterPro" id="IPR011083">
    <property type="entry name" value="Phage_tail_collar_dom"/>
</dbReference>
<reference evidence="2 3" key="2">
    <citation type="submission" date="2015-02" db="EMBL/GenBank/DDBJ databases">
        <title>The complete genome of Sphingomonas hengshuiensis sp. WHSC-8 isolated from soil of Hengshui Lake.</title>
        <authorList>
            <person name="Wei S."/>
            <person name="Guo J."/>
            <person name="Su C."/>
            <person name="Wu R."/>
            <person name="Zhang Z."/>
            <person name="Liang K."/>
            <person name="Li H."/>
            <person name="Wang T."/>
            <person name="Liu H."/>
            <person name="Zhang C."/>
            <person name="Li Z."/>
            <person name="Wang Q."/>
            <person name="Meng J."/>
        </authorList>
    </citation>
    <scope>NUCLEOTIDE SEQUENCE [LARGE SCALE GENOMIC DNA]</scope>
    <source>
        <strain evidence="2 3">WHSC-8</strain>
    </source>
</reference>
<sequence length="176" mass="18417">MDPYIGEIRLYPYVRGAPSGWQLCDGSLLAISEYDALYTLLGTTYGGNGSETFAVPDLRGAVPIHQGTGPGLSHYVLGQKAGTEEVTLTTQQMPAHNHMVVANNQPATLESPSGALLAGGIVNDPFYTTNVAQSTPQPLSSNAIQHSGGSGAHPNCAPTLALNYCIALFGIYPIQS</sequence>
<gene>
    <name evidence="2" type="ORF">TS85_13845</name>
</gene>
<dbReference type="Gene3D" id="3.90.1340.10">
    <property type="entry name" value="Phage tail collar domain"/>
    <property type="match status" value="1"/>
</dbReference>